<keyword evidence="6" id="KW-0732">Signal</keyword>
<dbReference type="PANTHER" id="PTHR11860:SF87">
    <property type="entry name" value="CMRF35-LIKE MOLECULE 8"/>
    <property type="match status" value="1"/>
</dbReference>
<comment type="caution">
    <text evidence="8">The sequence shown here is derived from an EMBL/GenBank/DDBJ whole genome shotgun (WGS) entry which is preliminary data.</text>
</comment>
<accession>A0A8T2KU00</accession>
<dbReference type="SMART" id="SM00406">
    <property type="entry name" value="IGv"/>
    <property type="match status" value="1"/>
</dbReference>
<dbReference type="Proteomes" id="UP000752171">
    <property type="component" value="Unassembled WGS sequence"/>
</dbReference>
<sequence>MKNLLIFTLFLISDALGEERITVSPGETATFSCIYQGESIHHPKFFCKWDHHSCTEVIRTLDSPRGRFSITEDHRRSRVTVRISDVREEDGGVYYCGGWKDSGMESEGRITVNMLHLRVTGRKTPPVKPTTTKIPTAETSRRPSTQTPAPTTSEEPRSGLSVVFILIIIITVCVTLLLIGGFSTFFYILGRNRALNSAPTSRQRGINNTADYENDSPRNRHINLGPIYHNLNPNINQSDHFYHNLNPNINQSDHVYQSLNPNTNQSDHVYQSLNPNTNQSDHVYQSLNPNTNQSDSVYQTLNPNTNQSDSVCQTGGHRFNTFHHMVLNLMEM</sequence>
<keyword evidence="5" id="KW-1133">Transmembrane helix</keyword>
<dbReference type="AlphaFoldDB" id="A0A8T2KU00"/>
<organism evidence="8 9">
    <name type="scientific">Astyanax mexicanus</name>
    <name type="common">Blind cave fish</name>
    <name type="synonym">Astyanax fasciatus mexicanus</name>
    <dbReference type="NCBI Taxonomy" id="7994"/>
    <lineage>
        <taxon>Eukaryota</taxon>
        <taxon>Metazoa</taxon>
        <taxon>Chordata</taxon>
        <taxon>Craniata</taxon>
        <taxon>Vertebrata</taxon>
        <taxon>Euteleostomi</taxon>
        <taxon>Actinopterygii</taxon>
        <taxon>Neopterygii</taxon>
        <taxon>Teleostei</taxon>
        <taxon>Ostariophysi</taxon>
        <taxon>Characiformes</taxon>
        <taxon>Characoidei</taxon>
        <taxon>Acestrorhamphidae</taxon>
        <taxon>Acestrorhamphinae</taxon>
        <taxon>Astyanax</taxon>
    </lineage>
</organism>
<evidence type="ECO:0000256" key="3">
    <source>
        <dbReference type="ARBA" id="ARBA00023136"/>
    </source>
</evidence>
<dbReference type="InterPro" id="IPR013783">
    <property type="entry name" value="Ig-like_fold"/>
</dbReference>
<dbReference type="Pfam" id="PF07686">
    <property type="entry name" value="V-set"/>
    <property type="match status" value="1"/>
</dbReference>
<dbReference type="GO" id="GO:0005886">
    <property type="term" value="C:plasma membrane"/>
    <property type="evidence" value="ECO:0007669"/>
    <property type="project" value="TreeGrafter"/>
</dbReference>
<keyword evidence="2 5" id="KW-0812">Transmembrane</keyword>
<name>A0A8T2KU00_ASTMX</name>
<feature type="transmembrane region" description="Helical" evidence="5">
    <location>
        <begin position="162"/>
        <end position="189"/>
    </location>
</feature>
<dbReference type="SMART" id="SM00409">
    <property type="entry name" value="IG"/>
    <property type="match status" value="1"/>
</dbReference>
<evidence type="ECO:0000313" key="9">
    <source>
        <dbReference type="Proteomes" id="UP000752171"/>
    </source>
</evidence>
<dbReference type="InterPro" id="IPR013106">
    <property type="entry name" value="Ig_V-set"/>
</dbReference>
<feature type="region of interest" description="Disordered" evidence="4">
    <location>
        <begin position="122"/>
        <end position="156"/>
    </location>
</feature>
<evidence type="ECO:0000313" key="8">
    <source>
        <dbReference type="EMBL" id="KAG9262803.1"/>
    </source>
</evidence>
<protein>
    <recommendedName>
        <fullName evidence="7">Ig-like domain-containing protein</fullName>
    </recommendedName>
</protein>
<feature type="compositionally biased region" description="Polar residues" evidence="4">
    <location>
        <begin position="142"/>
        <end position="153"/>
    </location>
</feature>
<evidence type="ECO:0000256" key="5">
    <source>
        <dbReference type="SAM" id="Phobius"/>
    </source>
</evidence>
<evidence type="ECO:0000259" key="7">
    <source>
        <dbReference type="PROSITE" id="PS50835"/>
    </source>
</evidence>
<proteinExistence type="predicted"/>
<feature type="chain" id="PRO_5035895440" description="Ig-like domain-containing protein" evidence="6">
    <location>
        <begin position="18"/>
        <end position="332"/>
    </location>
</feature>
<evidence type="ECO:0000256" key="1">
    <source>
        <dbReference type="ARBA" id="ARBA00004370"/>
    </source>
</evidence>
<feature type="signal peptide" evidence="6">
    <location>
        <begin position="1"/>
        <end position="17"/>
    </location>
</feature>
<dbReference type="PANTHER" id="PTHR11860">
    <property type="entry name" value="POLYMERIC-IMMUNOGLOBULIN RECEPTOR"/>
    <property type="match status" value="1"/>
</dbReference>
<evidence type="ECO:0000256" key="4">
    <source>
        <dbReference type="SAM" id="MobiDB-lite"/>
    </source>
</evidence>
<dbReference type="CDD" id="cd05716">
    <property type="entry name" value="IgV_pIgR_like"/>
    <property type="match status" value="1"/>
</dbReference>
<evidence type="ECO:0000256" key="2">
    <source>
        <dbReference type="ARBA" id="ARBA00022692"/>
    </source>
</evidence>
<evidence type="ECO:0000256" key="6">
    <source>
        <dbReference type="SAM" id="SignalP"/>
    </source>
</evidence>
<dbReference type="PROSITE" id="PS50835">
    <property type="entry name" value="IG_LIKE"/>
    <property type="match status" value="1"/>
</dbReference>
<keyword evidence="3 5" id="KW-0472">Membrane</keyword>
<comment type="subcellular location">
    <subcellularLocation>
        <location evidence="1">Membrane</location>
    </subcellularLocation>
</comment>
<dbReference type="Gene3D" id="2.60.40.10">
    <property type="entry name" value="Immunoglobulins"/>
    <property type="match status" value="1"/>
</dbReference>
<dbReference type="InterPro" id="IPR007110">
    <property type="entry name" value="Ig-like_dom"/>
</dbReference>
<dbReference type="InterPro" id="IPR036179">
    <property type="entry name" value="Ig-like_dom_sf"/>
</dbReference>
<dbReference type="InterPro" id="IPR050671">
    <property type="entry name" value="CD300_family_receptors"/>
</dbReference>
<feature type="compositionally biased region" description="Polar residues" evidence="4">
    <location>
        <begin position="197"/>
        <end position="211"/>
    </location>
</feature>
<dbReference type="GO" id="GO:0004888">
    <property type="term" value="F:transmembrane signaling receptor activity"/>
    <property type="evidence" value="ECO:0007669"/>
    <property type="project" value="TreeGrafter"/>
</dbReference>
<feature type="domain" description="Ig-like" evidence="7">
    <location>
        <begin position="23"/>
        <end position="96"/>
    </location>
</feature>
<feature type="region of interest" description="Disordered" evidence="4">
    <location>
        <begin position="197"/>
        <end position="218"/>
    </location>
</feature>
<dbReference type="SUPFAM" id="SSF48726">
    <property type="entry name" value="Immunoglobulin"/>
    <property type="match status" value="1"/>
</dbReference>
<dbReference type="InterPro" id="IPR003599">
    <property type="entry name" value="Ig_sub"/>
</dbReference>
<reference evidence="8 9" key="1">
    <citation type="submission" date="2021-07" db="EMBL/GenBank/DDBJ databases">
        <authorList>
            <person name="Imarazene B."/>
            <person name="Zahm M."/>
            <person name="Klopp C."/>
            <person name="Cabau C."/>
            <person name="Beille S."/>
            <person name="Jouanno E."/>
            <person name="Castinel A."/>
            <person name="Lluch J."/>
            <person name="Gil L."/>
            <person name="Kuchtly C."/>
            <person name="Lopez Roques C."/>
            <person name="Donnadieu C."/>
            <person name="Parrinello H."/>
            <person name="Journot L."/>
            <person name="Du K."/>
            <person name="Schartl M."/>
            <person name="Retaux S."/>
            <person name="Guiguen Y."/>
        </authorList>
    </citation>
    <scope>NUCLEOTIDE SEQUENCE [LARGE SCALE GENOMIC DNA]</scope>
    <source>
        <strain evidence="8">Pach_M1</strain>
        <tissue evidence="8">Testis</tissue>
    </source>
</reference>
<gene>
    <name evidence="8" type="ORF">AMEX_G24686</name>
</gene>
<dbReference type="EMBL" id="JAICCE010000021">
    <property type="protein sequence ID" value="KAG9262803.1"/>
    <property type="molecule type" value="Genomic_DNA"/>
</dbReference>